<reference evidence="2" key="1">
    <citation type="submission" date="2021-05" db="EMBL/GenBank/DDBJ databases">
        <title>Genomic insights into ecological role and evolution of a novel Thermoplasmata order Candidatus Sysuiplasmatales.</title>
        <authorList>
            <person name="Yuan Y."/>
        </authorList>
    </citation>
    <scope>NUCLEOTIDE SEQUENCE</scope>
    <source>
        <strain evidence="2">TUT19-bin139</strain>
    </source>
</reference>
<feature type="region of interest" description="Disordered" evidence="1">
    <location>
        <begin position="60"/>
        <end position="104"/>
    </location>
</feature>
<dbReference type="InterPro" id="IPR035516">
    <property type="entry name" value="Gyrase/topoIV_suA_C"/>
</dbReference>
<gene>
    <name evidence="2" type="ORF">KIY12_10300</name>
</gene>
<dbReference type="EMBL" id="JAHEAC010000168">
    <property type="protein sequence ID" value="MBX8645088.1"/>
    <property type="molecule type" value="Genomic_DNA"/>
</dbReference>
<dbReference type="GO" id="GO:0005524">
    <property type="term" value="F:ATP binding"/>
    <property type="evidence" value="ECO:0007669"/>
    <property type="project" value="InterPro"/>
</dbReference>
<dbReference type="AlphaFoldDB" id="A0A8J7YQR4"/>
<protein>
    <recommendedName>
        <fullName evidence="4">DNA gyrase subunit A</fullName>
    </recommendedName>
</protein>
<dbReference type="SUPFAM" id="SSF101904">
    <property type="entry name" value="GyrA/ParC C-terminal domain-like"/>
    <property type="match status" value="1"/>
</dbReference>
<evidence type="ECO:0000256" key="1">
    <source>
        <dbReference type="SAM" id="MobiDB-lite"/>
    </source>
</evidence>
<dbReference type="GO" id="GO:0003677">
    <property type="term" value="F:DNA binding"/>
    <property type="evidence" value="ECO:0007669"/>
    <property type="project" value="InterPro"/>
</dbReference>
<dbReference type="Pfam" id="PF03989">
    <property type="entry name" value="DNA_gyraseA_C"/>
    <property type="match status" value="1"/>
</dbReference>
<feature type="compositionally biased region" description="Basic and acidic residues" evidence="1">
    <location>
        <begin position="85"/>
        <end position="104"/>
    </location>
</feature>
<organism evidence="2 3">
    <name type="scientific">Candidatus Sysuiplasma superficiale</name>
    <dbReference type="NCBI Taxonomy" id="2823368"/>
    <lineage>
        <taxon>Archaea</taxon>
        <taxon>Methanobacteriati</taxon>
        <taxon>Thermoplasmatota</taxon>
        <taxon>Thermoplasmata</taxon>
        <taxon>Candidatus Sysuiplasmatales</taxon>
        <taxon>Candidatus Sysuiplasmataceae</taxon>
        <taxon>Candidatus Sysuiplasma</taxon>
    </lineage>
</organism>
<evidence type="ECO:0000313" key="2">
    <source>
        <dbReference type="EMBL" id="MBX8645088.1"/>
    </source>
</evidence>
<comment type="caution">
    <text evidence="2">The sequence shown here is derived from an EMBL/GenBank/DDBJ whole genome shotgun (WGS) entry which is preliminary data.</text>
</comment>
<dbReference type="Proteomes" id="UP000750197">
    <property type="component" value="Unassembled WGS sequence"/>
</dbReference>
<dbReference type="Gene3D" id="2.120.10.90">
    <property type="entry name" value="DNA gyrase/topoisomerase IV, subunit A, C-terminal"/>
    <property type="match status" value="1"/>
</dbReference>
<sequence>AVREFNPGDEVLLTSESGMVIRIPVEDIRVMGRNTQGVRIMKLEEGDRVTAMTRLVGSEVEERVMEEGQREEELKRNQQPAQKQPDLKVDESKIIEPKERETDE</sequence>
<dbReference type="InterPro" id="IPR006691">
    <property type="entry name" value="GyrA/parC_rep"/>
</dbReference>
<dbReference type="GO" id="GO:0006265">
    <property type="term" value="P:DNA topological change"/>
    <property type="evidence" value="ECO:0007669"/>
    <property type="project" value="InterPro"/>
</dbReference>
<feature type="non-terminal residue" evidence="2">
    <location>
        <position position="1"/>
    </location>
</feature>
<accession>A0A8J7YQR4</accession>
<dbReference type="GO" id="GO:0003916">
    <property type="term" value="F:DNA topoisomerase activity"/>
    <property type="evidence" value="ECO:0007669"/>
    <property type="project" value="InterPro"/>
</dbReference>
<name>A0A8J7YQR4_9ARCH</name>
<feature type="compositionally biased region" description="Basic and acidic residues" evidence="1">
    <location>
        <begin position="60"/>
        <end position="76"/>
    </location>
</feature>
<proteinExistence type="predicted"/>
<evidence type="ECO:0008006" key="4">
    <source>
        <dbReference type="Google" id="ProtNLM"/>
    </source>
</evidence>
<evidence type="ECO:0000313" key="3">
    <source>
        <dbReference type="Proteomes" id="UP000750197"/>
    </source>
</evidence>